<dbReference type="Pfam" id="PF01546">
    <property type="entry name" value="Peptidase_M20"/>
    <property type="match status" value="1"/>
</dbReference>
<reference evidence="2 3" key="1">
    <citation type="submission" date="2023-07" db="EMBL/GenBank/DDBJ databases">
        <title>Genomic Encyclopedia of Type Strains, Phase IV (KMG-IV): sequencing the most valuable type-strain genomes for metagenomic binning, comparative biology and taxonomic classification.</title>
        <authorList>
            <person name="Goeker M."/>
        </authorList>
    </citation>
    <scope>NUCLEOTIDE SEQUENCE [LARGE SCALE GENOMIC DNA]</scope>
    <source>
        <strain evidence="2 3">DSM 9768</strain>
    </source>
</reference>
<evidence type="ECO:0000313" key="2">
    <source>
        <dbReference type="EMBL" id="MDQ0255961.1"/>
    </source>
</evidence>
<dbReference type="Gene3D" id="3.30.70.360">
    <property type="match status" value="1"/>
</dbReference>
<dbReference type="InterPro" id="IPR036264">
    <property type="entry name" value="Bact_exopeptidase_dim_dom"/>
</dbReference>
<dbReference type="EMBL" id="JAUSUG010000013">
    <property type="protein sequence ID" value="MDQ0255961.1"/>
    <property type="molecule type" value="Genomic_DNA"/>
</dbReference>
<dbReference type="SUPFAM" id="SSF53187">
    <property type="entry name" value="Zn-dependent exopeptidases"/>
    <property type="match status" value="1"/>
</dbReference>
<evidence type="ECO:0000313" key="3">
    <source>
        <dbReference type="Proteomes" id="UP001230005"/>
    </source>
</evidence>
<name>A0ABT9ZXJ0_9BACI</name>
<dbReference type="InterPro" id="IPR017439">
    <property type="entry name" value="Amidohydrolase"/>
</dbReference>
<evidence type="ECO:0000259" key="1">
    <source>
        <dbReference type="Pfam" id="PF07687"/>
    </source>
</evidence>
<gene>
    <name evidence="2" type="ORF">J2S74_003345</name>
</gene>
<feature type="domain" description="Peptidase M20 dimerisation" evidence="1">
    <location>
        <begin position="189"/>
        <end position="284"/>
    </location>
</feature>
<dbReference type="PIRSF" id="PIRSF005962">
    <property type="entry name" value="Pept_M20D_amidohydro"/>
    <property type="match status" value="1"/>
</dbReference>
<dbReference type="Gene3D" id="3.40.630.10">
    <property type="entry name" value="Zn peptidases"/>
    <property type="match status" value="1"/>
</dbReference>
<protein>
    <submittedName>
        <fullName evidence="2">Amidohydrolase</fullName>
    </submittedName>
</protein>
<keyword evidence="3" id="KW-1185">Reference proteome</keyword>
<dbReference type="PANTHER" id="PTHR11014">
    <property type="entry name" value="PEPTIDASE M20 FAMILY MEMBER"/>
    <property type="match status" value="1"/>
</dbReference>
<dbReference type="InterPro" id="IPR002933">
    <property type="entry name" value="Peptidase_M20"/>
</dbReference>
<accession>A0ABT9ZXJ0</accession>
<comment type="caution">
    <text evidence="2">The sequence shown here is derived from an EMBL/GenBank/DDBJ whole genome shotgun (WGS) entry which is preliminary data.</text>
</comment>
<dbReference type="InterPro" id="IPR011650">
    <property type="entry name" value="Peptidase_M20_dimer"/>
</dbReference>
<dbReference type="NCBIfam" id="TIGR01891">
    <property type="entry name" value="amidohydrolases"/>
    <property type="match status" value="1"/>
</dbReference>
<organism evidence="2 3">
    <name type="scientific">Evansella vedderi</name>
    <dbReference type="NCBI Taxonomy" id="38282"/>
    <lineage>
        <taxon>Bacteria</taxon>
        <taxon>Bacillati</taxon>
        <taxon>Bacillota</taxon>
        <taxon>Bacilli</taxon>
        <taxon>Bacillales</taxon>
        <taxon>Bacillaceae</taxon>
        <taxon>Evansella</taxon>
    </lineage>
</organism>
<proteinExistence type="predicted"/>
<dbReference type="Proteomes" id="UP001230005">
    <property type="component" value="Unassembled WGS sequence"/>
</dbReference>
<dbReference type="PANTHER" id="PTHR11014:SF63">
    <property type="entry name" value="METALLOPEPTIDASE, PUTATIVE (AFU_ORTHOLOGUE AFUA_6G09600)-RELATED"/>
    <property type="match status" value="1"/>
</dbReference>
<dbReference type="SUPFAM" id="SSF55031">
    <property type="entry name" value="Bacterial exopeptidase dimerisation domain"/>
    <property type="match status" value="1"/>
</dbReference>
<dbReference type="Pfam" id="PF07687">
    <property type="entry name" value="M20_dimer"/>
    <property type="match status" value="1"/>
</dbReference>
<dbReference type="RefSeq" id="WP_307327261.1">
    <property type="nucleotide sequence ID" value="NZ_JAUSUG010000013.1"/>
</dbReference>
<sequence length="402" mass="44258">MDIISHRSEQLKGKLIEWRRHFHQYPELSFREEQTSRFIETTLKTMGAYDIKTGIAGHGIVAEATFGDGPVIGIRADMDALPIQEKGDGEPISAHPGVMHACGHDAHMAMLLGVAQLLAEDLEAGRINGTVKLIFQPAEESTDEYGLTGAPYVLQSGIVDDLDAILSLHICPWRKVGEIQVNKGPSMANIDNFTLKIKGTGGHGGYPYQTTDPIWIGSYILQGIYSLISRKLNPLEVGTISVGSIHGGNSANVIPDTVEIKGTIRSYTHEIRQQLRNELAAVAKIAESLGGEYDLSFEYGEPALNNDPLIMDLIIQSAKRMYPNMKIYEEPYGMGGEDFSHFTERIPGAMFFLGCAPHSRKEYHLHTPEFKLDEDALPIGTAILTKCVREFLEGKLKPGGDR</sequence>